<dbReference type="EMBL" id="JACYCD010000201">
    <property type="protein sequence ID" value="KAF8700939.1"/>
    <property type="molecule type" value="Genomic_DNA"/>
</dbReference>
<protein>
    <submittedName>
        <fullName evidence="2">Uncharacterized protein</fullName>
    </submittedName>
</protein>
<keyword evidence="1" id="KW-0812">Transmembrane</keyword>
<evidence type="ECO:0000313" key="3">
    <source>
        <dbReference type="Proteomes" id="UP000602905"/>
    </source>
</evidence>
<evidence type="ECO:0000313" key="2">
    <source>
        <dbReference type="EMBL" id="KAF8700939.1"/>
    </source>
</evidence>
<comment type="caution">
    <text evidence="2">The sequence shown here is derived from an EMBL/GenBank/DDBJ whole genome shotgun (WGS) entry which is preliminary data.</text>
</comment>
<name>A0A8H7HN34_9AGAM</name>
<gene>
    <name evidence="2" type="ORF">RHS03_06579</name>
</gene>
<feature type="non-terminal residue" evidence="2">
    <location>
        <position position="1"/>
    </location>
</feature>
<dbReference type="AlphaFoldDB" id="A0A8H7HN34"/>
<dbReference type="OrthoDB" id="3357029at2759"/>
<accession>A0A8H7HN34</accession>
<evidence type="ECO:0000256" key="1">
    <source>
        <dbReference type="SAM" id="Phobius"/>
    </source>
</evidence>
<keyword evidence="1" id="KW-1133">Transmembrane helix</keyword>
<dbReference type="Proteomes" id="UP000602905">
    <property type="component" value="Unassembled WGS sequence"/>
</dbReference>
<feature type="transmembrane region" description="Helical" evidence="1">
    <location>
        <begin position="363"/>
        <end position="385"/>
    </location>
</feature>
<reference evidence="2" key="1">
    <citation type="submission" date="2020-09" db="EMBL/GenBank/DDBJ databases">
        <title>Comparative genome analyses of four rice-infecting Rhizoctonia solani isolates reveal extensive enrichment of homogalacturonan modification genes.</title>
        <authorList>
            <person name="Lee D.-Y."/>
            <person name="Jeon J."/>
            <person name="Kim K.-T."/>
            <person name="Cheong K."/>
            <person name="Song H."/>
            <person name="Choi G."/>
            <person name="Ko J."/>
            <person name="Opiyo S.O."/>
            <person name="Zuo S."/>
            <person name="Madhav S."/>
            <person name="Lee Y.-H."/>
            <person name="Wang G.-L."/>
        </authorList>
    </citation>
    <scope>NUCLEOTIDE SEQUENCE</scope>
    <source>
        <strain evidence="2">AG1-IA WGL</strain>
    </source>
</reference>
<proteinExistence type="predicted"/>
<keyword evidence="1" id="KW-0472">Membrane</keyword>
<organism evidence="2 3">
    <name type="scientific">Rhizoctonia solani</name>
    <dbReference type="NCBI Taxonomy" id="456999"/>
    <lineage>
        <taxon>Eukaryota</taxon>
        <taxon>Fungi</taxon>
        <taxon>Dikarya</taxon>
        <taxon>Basidiomycota</taxon>
        <taxon>Agaricomycotina</taxon>
        <taxon>Agaricomycetes</taxon>
        <taxon>Cantharellales</taxon>
        <taxon>Ceratobasidiaceae</taxon>
        <taxon>Rhizoctonia</taxon>
    </lineage>
</organism>
<sequence length="509" mass="56608">MLISYRIAYLWMESQVYPDAASTDIGPTPLQYGMLIQLLGSPSVLSLGTTVRYFFRGSRAPAPAYFWKAVVLGSVVYLVGHLVGMADLWLHETTIATKYLNPSNPQPKRNVRVQCLSVGLRKSRLASTRARADHGKHMSILIPTEEHPDTEFTADTFGVKANCSVPPVINGTQSLENAIFTDYYFDWIEQAYRGNQTSVQTLRPRDHRKPATNSTASLIQLGCDMPPAFVPKETLAPSILRVKDHYRKYRLYASCSIIVFNVTAKYNGSAEESQYWSLEGAIPSSPEFTDIVLDAHNHNAASDHIAMNIKSRAMKSQTDHEIATFLGQEVSRLALGMSAGIFESSEAKNVVKRNPILVGRYKLAPFLALVLLLFIYGVIALIVFLMSFNMRSGTIAIPHDLRVPESAEREKCKSVSILELVQFRLSSPIPTVMQLLSPPIKSLHNPIPNDPDAQSVSRSVGRLISTETDPSECTERRVRLEIEETTVRPRFGAWGDEVIIVKSNSTNPL</sequence>